<protein>
    <submittedName>
        <fullName evidence="1">Uncharacterized protein</fullName>
    </submittedName>
</protein>
<name>A0A3G5AC93_9VIRU</name>
<evidence type="ECO:0000313" key="1">
    <source>
        <dbReference type="EMBL" id="AYV84204.1"/>
    </source>
</evidence>
<accession>A0A3G5AC93</accession>
<reference evidence="1" key="1">
    <citation type="submission" date="2018-10" db="EMBL/GenBank/DDBJ databases">
        <title>Hidden diversity of soil giant viruses.</title>
        <authorList>
            <person name="Schulz F."/>
            <person name="Alteio L."/>
            <person name="Goudeau D."/>
            <person name="Ryan E.M."/>
            <person name="Malmstrom R.R."/>
            <person name="Blanchard J."/>
            <person name="Woyke T."/>
        </authorList>
    </citation>
    <scope>NUCLEOTIDE SEQUENCE</scope>
    <source>
        <strain evidence="1">HYV1</strain>
    </source>
</reference>
<sequence length="129" mass="15712">MKLNYRFYQIPFYVLAEFLDDGELRKLPSMLPYLKKELYKTAKPIVDITIYDKFLYVIRNNLRKNNLVLNNLITQNIQNLRQQDKIWKKIYPDLKWHSFLVLVFSNIISRSKKLILKLLIYKLIIYIQL</sequence>
<dbReference type="EMBL" id="MK072401">
    <property type="protein sequence ID" value="AYV84204.1"/>
    <property type="molecule type" value="Genomic_DNA"/>
</dbReference>
<organism evidence="1">
    <name type="scientific">Hyperionvirus sp</name>
    <dbReference type="NCBI Taxonomy" id="2487770"/>
    <lineage>
        <taxon>Viruses</taxon>
        <taxon>Varidnaviria</taxon>
        <taxon>Bamfordvirae</taxon>
        <taxon>Nucleocytoviricota</taxon>
        <taxon>Megaviricetes</taxon>
        <taxon>Imitervirales</taxon>
        <taxon>Mimiviridae</taxon>
        <taxon>Klosneuvirinae</taxon>
    </lineage>
</organism>
<proteinExistence type="predicted"/>
<gene>
    <name evidence="1" type="ORF">Hyperionvirus19_28</name>
</gene>